<dbReference type="SUPFAM" id="SSF48371">
    <property type="entry name" value="ARM repeat"/>
    <property type="match status" value="1"/>
</dbReference>
<dbReference type="PANTHER" id="PTHR23120">
    <property type="entry name" value="MAESTRO-RELATED HEAT DOMAIN-CONTAINING"/>
    <property type="match status" value="1"/>
</dbReference>
<dbReference type="Pfam" id="PF23210">
    <property type="entry name" value="HEAT_Maestro_2"/>
    <property type="match status" value="2"/>
</dbReference>
<reference evidence="2" key="1">
    <citation type="submission" date="2023-04" db="EMBL/GenBank/DDBJ databases">
        <authorList>
            <consortium name="ELIXIR-Norway"/>
        </authorList>
    </citation>
    <scope>NUCLEOTIDE SEQUENCE [LARGE SCALE GENOMIC DNA]</scope>
</reference>
<accession>A0ABN8XWP8</accession>
<keyword evidence="3" id="KW-1185">Reference proteome</keyword>
<feature type="domain" description="MROH2B-like HEAT-repeats" evidence="1">
    <location>
        <begin position="191"/>
        <end position="252"/>
    </location>
</feature>
<dbReference type="Proteomes" id="UP001176941">
    <property type="component" value="Chromosome 1"/>
</dbReference>
<sequence>MTEDQFALKLFPVYRYFVTVWLRNNTPEVLRQILEMSFITNSPVPQMQLHTIFTELHVQVCSRDPTQQRFSSQNLAEIVHCFIALARSYPKELMQFFLSQMEMSKEAVRVGTLALIGTVVSTDEPRMSIRTISLAIQVVKNTLSDTWSKVRMAMLRIIGQLALSGFQDRIKGWGLKYVSVQLTFSTYKLGFWGRVLCCIMETDYTEALTPICGGLTNLAENQLHAKDEQANASKSRHVDLPAPQKLLARLLHPLQGCSDPGNPRSSA</sequence>
<name>A0ABN8XWP8_RANTA</name>
<feature type="domain" description="MROH2B-like HEAT-repeats" evidence="1">
    <location>
        <begin position="29"/>
        <end position="189"/>
    </location>
</feature>
<dbReference type="PANTHER" id="PTHR23120:SF14">
    <property type="entry name" value="MAESTRO HEAT-LIKE REPEAT-CONTAINING PROTEIN FAMILY MEMBER 2A"/>
    <property type="match status" value="1"/>
</dbReference>
<proteinExistence type="predicted"/>
<gene>
    <name evidence="2" type="ORF">MRATA1EN1_LOCUS1548</name>
</gene>
<evidence type="ECO:0000313" key="3">
    <source>
        <dbReference type="Proteomes" id="UP001176941"/>
    </source>
</evidence>
<dbReference type="Gene3D" id="1.25.10.10">
    <property type="entry name" value="Leucine-rich Repeat Variant"/>
    <property type="match status" value="1"/>
</dbReference>
<dbReference type="InterPro" id="IPR045206">
    <property type="entry name" value="Maestro_heat-like_prot"/>
</dbReference>
<dbReference type="EMBL" id="OX459937">
    <property type="protein sequence ID" value="CAI9152586.1"/>
    <property type="molecule type" value="Genomic_DNA"/>
</dbReference>
<dbReference type="InterPro" id="IPR011989">
    <property type="entry name" value="ARM-like"/>
</dbReference>
<protein>
    <recommendedName>
        <fullName evidence="1">MROH2B-like HEAT-repeats domain-containing protein</fullName>
    </recommendedName>
</protein>
<dbReference type="InterPro" id="IPR055408">
    <property type="entry name" value="HEAT_MROH2B-like"/>
</dbReference>
<dbReference type="InterPro" id="IPR016024">
    <property type="entry name" value="ARM-type_fold"/>
</dbReference>
<evidence type="ECO:0000313" key="2">
    <source>
        <dbReference type="EMBL" id="CAI9152586.1"/>
    </source>
</evidence>
<evidence type="ECO:0000259" key="1">
    <source>
        <dbReference type="Pfam" id="PF23210"/>
    </source>
</evidence>
<organism evidence="2 3">
    <name type="scientific">Rangifer tarandus platyrhynchus</name>
    <name type="common">Svalbard reindeer</name>
    <dbReference type="NCBI Taxonomy" id="3082113"/>
    <lineage>
        <taxon>Eukaryota</taxon>
        <taxon>Metazoa</taxon>
        <taxon>Chordata</taxon>
        <taxon>Craniata</taxon>
        <taxon>Vertebrata</taxon>
        <taxon>Euteleostomi</taxon>
        <taxon>Mammalia</taxon>
        <taxon>Eutheria</taxon>
        <taxon>Laurasiatheria</taxon>
        <taxon>Artiodactyla</taxon>
        <taxon>Ruminantia</taxon>
        <taxon>Pecora</taxon>
        <taxon>Cervidae</taxon>
        <taxon>Odocoileinae</taxon>
        <taxon>Rangifer</taxon>
    </lineage>
</organism>